<accession>A0A1J4MUM2</accession>
<dbReference type="VEuPathDB" id="CryptoDB:cand_000940"/>
<reference evidence="1 2" key="1">
    <citation type="submission" date="2016-10" db="EMBL/GenBank/DDBJ databases">
        <title>Reductive evolution of mitochondrial metabolism and differential evolution of invasion-related proteins in Cryptosporidium.</title>
        <authorList>
            <person name="Liu S."/>
            <person name="Roellig D.M."/>
            <person name="Guo Y."/>
            <person name="Li N."/>
            <person name="Frace M.A."/>
            <person name="Tang K."/>
            <person name="Zhang L."/>
            <person name="Feng Y."/>
            <person name="Xiao L."/>
        </authorList>
    </citation>
    <scope>NUCLEOTIDE SEQUENCE [LARGE SCALE GENOMIC DNA]</scope>
    <source>
        <strain evidence="1">30847</strain>
    </source>
</reference>
<keyword evidence="2" id="KW-1185">Reference proteome</keyword>
<sequence length="644" mass="75954">MIEKGNCKNVNKMINSDFQSKLVIVEHYKDMEELFDIIASSGYIPERSEILCTGYFIFYYSTAHIATMAAWFFELKNIAVATVSGWSLLKVKGYNSSDLLKSIFPEKLGDVSFFVCNRDHIWIAVHGIYAKESVICRIRHKRWEIIEIMYDRSFLDVVQLLNLCEQDYKLVDNDIVSERLLIKLFGMRKATIMNCKECNIDGFELHLSTHNNFQQRLLLLSRCCRTVINRNDNNIGEKKSQYTKIIDDNKSKLLKYNIFFMLAVRNNLYQMPVFLKSWLPNNTLRTLKLESFKSDEDKLPYKEIYGNNLINEETIKFEYLRNKFNKGNSFYLKNDTYLRNFDTIKQTLRVIFRELIQQYILNKSGYCLPSVDELRELWLKRFTLKNVDIMYLIKLADLTDFIIIDGDCFKRGNNNELENNYYKDMIELNENVDELYSQHKIMDNFNIFHGEYNNDILIEKDKNLYIENYLRQDINLKNHKKLTDLSEIIGNYNVQNLSNIEYIENKSYLNIDKGMDIKNLTNKEYASNIECLKAEEFNIKHNQKYIRTNLNKINQLQDNIQINSNYIINLGKSRCYSTLSNNSLDKFESFEYCRFIDSSNNLTYIKNSTDNCISHSSSTSLPSICIVKNEDPNNNNSLENKINN</sequence>
<dbReference type="OrthoDB" id="343627at2759"/>
<proteinExistence type="predicted"/>
<organism evidence="1 2">
    <name type="scientific">Cryptosporidium andersoni</name>
    <dbReference type="NCBI Taxonomy" id="117008"/>
    <lineage>
        <taxon>Eukaryota</taxon>
        <taxon>Sar</taxon>
        <taxon>Alveolata</taxon>
        <taxon>Apicomplexa</taxon>
        <taxon>Conoidasida</taxon>
        <taxon>Coccidia</taxon>
        <taxon>Eucoccidiorida</taxon>
        <taxon>Eimeriorina</taxon>
        <taxon>Cryptosporidiidae</taxon>
        <taxon>Cryptosporidium</taxon>
    </lineage>
</organism>
<evidence type="ECO:0000313" key="2">
    <source>
        <dbReference type="Proteomes" id="UP000186804"/>
    </source>
</evidence>
<protein>
    <submittedName>
        <fullName evidence="1">Uncharacterized protein</fullName>
    </submittedName>
</protein>
<comment type="caution">
    <text evidence="1">The sequence shown here is derived from an EMBL/GenBank/DDBJ whole genome shotgun (WGS) entry which is preliminary data.</text>
</comment>
<dbReference type="AlphaFoldDB" id="A0A1J4MUM2"/>
<dbReference type="RefSeq" id="XP_067068419.1">
    <property type="nucleotide sequence ID" value="XM_067210344.1"/>
</dbReference>
<dbReference type="GeneID" id="92364279"/>
<evidence type="ECO:0000313" key="1">
    <source>
        <dbReference type="EMBL" id="OII76573.1"/>
    </source>
</evidence>
<gene>
    <name evidence="1" type="ORF">cand_000940</name>
</gene>
<dbReference type="Proteomes" id="UP000186804">
    <property type="component" value="Unassembled WGS sequence"/>
</dbReference>
<name>A0A1J4MUM2_9CRYT</name>
<dbReference type="EMBL" id="LRBS01000057">
    <property type="protein sequence ID" value="OII76573.1"/>
    <property type="molecule type" value="Genomic_DNA"/>
</dbReference>